<reference evidence="2 3" key="1">
    <citation type="submission" date="2020-07" db="EMBL/GenBank/DDBJ databases">
        <title>Sequencing the genomes of 1000 actinobacteria strains.</title>
        <authorList>
            <person name="Klenk H.-P."/>
        </authorList>
    </citation>
    <scope>NUCLEOTIDE SEQUENCE [LARGE SCALE GENOMIC DNA]</scope>
    <source>
        <strain evidence="2 3">DSM 45927</strain>
    </source>
</reference>
<gene>
    <name evidence="2" type="ORF">HNR12_002217</name>
</gene>
<evidence type="ECO:0000256" key="1">
    <source>
        <dbReference type="SAM" id="MobiDB-lite"/>
    </source>
</evidence>
<keyword evidence="3" id="KW-1185">Reference proteome</keyword>
<evidence type="ECO:0000313" key="3">
    <source>
        <dbReference type="Proteomes" id="UP000575985"/>
    </source>
</evidence>
<dbReference type="EMBL" id="JACCFO010000001">
    <property type="protein sequence ID" value="NYI95940.1"/>
    <property type="molecule type" value="Genomic_DNA"/>
</dbReference>
<feature type="compositionally biased region" description="Low complexity" evidence="1">
    <location>
        <begin position="177"/>
        <end position="187"/>
    </location>
</feature>
<dbReference type="AlphaFoldDB" id="A0A853BLS0"/>
<feature type="region of interest" description="Disordered" evidence="1">
    <location>
        <begin position="172"/>
        <end position="197"/>
    </location>
</feature>
<sequence length="368" mass="39203">MAVGEGLGERFERLYSLAARMLWAQGEPAWQGSGWPAERARAWRDLERVLAEDPGSDVGPPGPAPDPARHLLSRWAADGGRPLGFAAAVGAWEERLDADPGTLVVRDTAPSGTAVAPDRAVVLADRWYSTVRDLLDELAHRLAPGRPVAGLSPEAAPLSARLHELADALRRPVTGTPATPHPAEAMPAPAPSRPLAERPDLPAAYERLRGAARRAAESVTGGMDLSLAPEVPAAARDVLRAAAEEPVPEWRERHEGIDPARHMAYGYRWTDTGGGPLGFAQRAAEITADLADTPAPAAPEDYLPPPEEVPDRDWTVLSHAGALVRADLLDELAARLHPAMAPPHRLHAASHTVVTLLTSRLKGASDGR</sequence>
<proteinExistence type="predicted"/>
<comment type="caution">
    <text evidence="2">The sequence shown here is derived from an EMBL/GenBank/DDBJ whole genome shotgun (WGS) entry which is preliminary data.</text>
</comment>
<organism evidence="2 3">
    <name type="scientific">Streptomonospora nanhaiensis</name>
    <dbReference type="NCBI Taxonomy" id="1323731"/>
    <lineage>
        <taxon>Bacteria</taxon>
        <taxon>Bacillati</taxon>
        <taxon>Actinomycetota</taxon>
        <taxon>Actinomycetes</taxon>
        <taxon>Streptosporangiales</taxon>
        <taxon>Nocardiopsidaceae</taxon>
        <taxon>Streptomonospora</taxon>
    </lineage>
</organism>
<name>A0A853BLS0_9ACTN</name>
<dbReference type="Proteomes" id="UP000575985">
    <property type="component" value="Unassembled WGS sequence"/>
</dbReference>
<dbReference type="RefSeq" id="WP_179767387.1">
    <property type="nucleotide sequence ID" value="NZ_JACCFO010000001.1"/>
</dbReference>
<evidence type="ECO:0000313" key="2">
    <source>
        <dbReference type="EMBL" id="NYI95940.1"/>
    </source>
</evidence>
<protein>
    <submittedName>
        <fullName evidence="2">Uncharacterized protein</fullName>
    </submittedName>
</protein>
<accession>A0A853BLS0</accession>